<reference evidence="2" key="1">
    <citation type="journal article" date="2023" name="G3 (Bethesda)">
        <title>Genome assembly and association tests identify interacting loci associated with vigor, precocity, and sex in interspecific pistachio rootstocks.</title>
        <authorList>
            <person name="Palmer W."/>
            <person name="Jacygrad E."/>
            <person name="Sagayaradj S."/>
            <person name="Cavanaugh K."/>
            <person name="Han R."/>
            <person name="Bertier L."/>
            <person name="Beede B."/>
            <person name="Kafkas S."/>
            <person name="Golino D."/>
            <person name="Preece J."/>
            <person name="Michelmore R."/>
        </authorList>
    </citation>
    <scope>NUCLEOTIDE SEQUENCE [LARGE SCALE GENOMIC DNA]</scope>
</reference>
<dbReference type="EMBL" id="CM047736">
    <property type="protein sequence ID" value="KAJ0053780.1"/>
    <property type="molecule type" value="Genomic_DNA"/>
</dbReference>
<accession>A0ACC0ZP44</accession>
<evidence type="ECO:0000313" key="2">
    <source>
        <dbReference type="Proteomes" id="UP001163603"/>
    </source>
</evidence>
<comment type="caution">
    <text evidence="1">The sequence shown here is derived from an EMBL/GenBank/DDBJ whole genome shotgun (WGS) entry which is preliminary data.</text>
</comment>
<evidence type="ECO:0000313" key="1">
    <source>
        <dbReference type="EMBL" id="KAJ0053780.1"/>
    </source>
</evidence>
<sequence>MYLLVYFSFIAVHCTFAIQSQVHDGKQGTDRASRGGARRSLRWDATDGDDSTEWLNCVDQLFEFQEVADDQKVHLASFHLEGEANQWWQWFRKAVDEEQRIISQEDLEDEVRAWLGPPDFEDFDEALSQVK</sequence>
<name>A0ACC0ZP44_9ROSI</name>
<proteinExistence type="predicted"/>
<dbReference type="Proteomes" id="UP001163603">
    <property type="component" value="Chromosome 1"/>
</dbReference>
<protein>
    <submittedName>
        <fullName evidence="1">Uncharacterized protein</fullName>
    </submittedName>
</protein>
<keyword evidence="2" id="KW-1185">Reference proteome</keyword>
<gene>
    <name evidence="1" type="ORF">Pint_00561</name>
</gene>
<organism evidence="1 2">
    <name type="scientific">Pistacia integerrima</name>
    <dbReference type="NCBI Taxonomy" id="434235"/>
    <lineage>
        <taxon>Eukaryota</taxon>
        <taxon>Viridiplantae</taxon>
        <taxon>Streptophyta</taxon>
        <taxon>Embryophyta</taxon>
        <taxon>Tracheophyta</taxon>
        <taxon>Spermatophyta</taxon>
        <taxon>Magnoliopsida</taxon>
        <taxon>eudicotyledons</taxon>
        <taxon>Gunneridae</taxon>
        <taxon>Pentapetalae</taxon>
        <taxon>rosids</taxon>
        <taxon>malvids</taxon>
        <taxon>Sapindales</taxon>
        <taxon>Anacardiaceae</taxon>
        <taxon>Pistacia</taxon>
    </lineage>
</organism>